<dbReference type="EMBL" id="JAMKFB020000014">
    <property type="protein sequence ID" value="KAL0176922.1"/>
    <property type="molecule type" value="Genomic_DNA"/>
</dbReference>
<dbReference type="AlphaFoldDB" id="A0ABD0PSZ9"/>
<feature type="non-terminal residue" evidence="1">
    <location>
        <position position="128"/>
    </location>
</feature>
<comment type="caution">
    <text evidence="1">The sequence shown here is derived from an EMBL/GenBank/DDBJ whole genome shotgun (WGS) entry which is preliminary data.</text>
</comment>
<keyword evidence="2" id="KW-1185">Reference proteome</keyword>
<proteinExistence type="predicted"/>
<organism evidence="1 2">
    <name type="scientific">Cirrhinus mrigala</name>
    <name type="common">Mrigala</name>
    <dbReference type="NCBI Taxonomy" id="683832"/>
    <lineage>
        <taxon>Eukaryota</taxon>
        <taxon>Metazoa</taxon>
        <taxon>Chordata</taxon>
        <taxon>Craniata</taxon>
        <taxon>Vertebrata</taxon>
        <taxon>Euteleostomi</taxon>
        <taxon>Actinopterygii</taxon>
        <taxon>Neopterygii</taxon>
        <taxon>Teleostei</taxon>
        <taxon>Ostariophysi</taxon>
        <taxon>Cypriniformes</taxon>
        <taxon>Cyprinidae</taxon>
        <taxon>Labeoninae</taxon>
        <taxon>Labeonini</taxon>
        <taxon>Cirrhinus</taxon>
    </lineage>
</organism>
<evidence type="ECO:0000313" key="2">
    <source>
        <dbReference type="Proteomes" id="UP001529510"/>
    </source>
</evidence>
<accession>A0ABD0PSZ9</accession>
<reference evidence="1 2" key="1">
    <citation type="submission" date="2024-05" db="EMBL/GenBank/DDBJ databases">
        <title>Genome sequencing and assembly of Indian major carp, Cirrhinus mrigala (Hamilton, 1822).</title>
        <authorList>
            <person name="Mohindra V."/>
            <person name="Chowdhury L.M."/>
            <person name="Lal K."/>
            <person name="Jena J.K."/>
        </authorList>
    </citation>
    <scope>NUCLEOTIDE SEQUENCE [LARGE SCALE GENOMIC DNA]</scope>
    <source>
        <strain evidence="1">CM1030</strain>
        <tissue evidence="1">Blood</tissue>
    </source>
</reference>
<evidence type="ECO:0000313" key="1">
    <source>
        <dbReference type="EMBL" id="KAL0176922.1"/>
    </source>
</evidence>
<name>A0ABD0PSZ9_CIRMR</name>
<gene>
    <name evidence="1" type="ORF">M9458_029252</name>
</gene>
<sequence length="128" mass="14206">MLAHSWPRGLLRYSFPSVRLLAQTLCKIGRSAAFLPSGKVGAEAVPLHFKRLCGGHHCLRILHAFSVSETCLEFGSADSRVTLRPRPGYVPKVPTTPFRDQVVNLQALPSEKLRHSLWIRAPFSSCSL</sequence>
<protein>
    <submittedName>
        <fullName evidence="1">Uncharacterized protein</fullName>
    </submittedName>
</protein>
<dbReference type="Proteomes" id="UP001529510">
    <property type="component" value="Unassembled WGS sequence"/>
</dbReference>